<dbReference type="AlphaFoldDB" id="I4AHC6"/>
<dbReference type="GO" id="GO:0016491">
    <property type="term" value="F:oxidoreductase activity"/>
    <property type="evidence" value="ECO:0007669"/>
    <property type="project" value="InterPro"/>
</dbReference>
<dbReference type="CDD" id="cd02966">
    <property type="entry name" value="TlpA_like_family"/>
    <property type="match status" value="1"/>
</dbReference>
<dbReference type="PANTHER" id="PTHR42852:SF17">
    <property type="entry name" value="THIOREDOXIN-LIKE PROTEIN HI_1115"/>
    <property type="match status" value="1"/>
</dbReference>
<dbReference type="HOGENOM" id="CLU_042529_11_4_10"/>
<proteinExistence type="predicted"/>
<dbReference type="Gene3D" id="3.40.30.10">
    <property type="entry name" value="Glutaredoxin"/>
    <property type="match status" value="1"/>
</dbReference>
<name>I4AHC6_BERLS</name>
<keyword evidence="4" id="KW-1185">Reference proteome</keyword>
<dbReference type="PROSITE" id="PS51352">
    <property type="entry name" value="THIOREDOXIN_2"/>
    <property type="match status" value="1"/>
</dbReference>
<keyword evidence="1" id="KW-0676">Redox-active center</keyword>
<dbReference type="GO" id="GO:0016209">
    <property type="term" value="F:antioxidant activity"/>
    <property type="evidence" value="ECO:0007669"/>
    <property type="project" value="InterPro"/>
</dbReference>
<dbReference type="Pfam" id="PF00578">
    <property type="entry name" value="AhpC-TSA"/>
    <property type="match status" value="1"/>
</dbReference>
<accession>I4AHC6</accession>
<feature type="domain" description="Thioredoxin" evidence="2">
    <location>
        <begin position="28"/>
        <end position="168"/>
    </location>
</feature>
<dbReference type="InterPro" id="IPR050553">
    <property type="entry name" value="Thioredoxin_ResA/DsbE_sf"/>
</dbReference>
<evidence type="ECO:0000313" key="4">
    <source>
        <dbReference type="Proteomes" id="UP000006054"/>
    </source>
</evidence>
<protein>
    <submittedName>
        <fullName evidence="3">Peroxiredoxin</fullName>
    </submittedName>
</protein>
<dbReference type="OrthoDB" id="6399635at2"/>
<dbReference type="InterPro" id="IPR017937">
    <property type="entry name" value="Thioredoxin_CS"/>
</dbReference>
<evidence type="ECO:0000256" key="1">
    <source>
        <dbReference type="ARBA" id="ARBA00023284"/>
    </source>
</evidence>
<dbReference type="InterPro" id="IPR013766">
    <property type="entry name" value="Thioredoxin_domain"/>
</dbReference>
<evidence type="ECO:0000313" key="3">
    <source>
        <dbReference type="EMBL" id="AFM03361.1"/>
    </source>
</evidence>
<dbReference type="PROSITE" id="PS00194">
    <property type="entry name" value="THIOREDOXIN_1"/>
    <property type="match status" value="1"/>
</dbReference>
<dbReference type="Proteomes" id="UP000006054">
    <property type="component" value="Chromosome"/>
</dbReference>
<sequence>MLFKETEQEKGFESYAKNLKERVENKNQEPKKLAADFSIKDMSGYEIKLSDWKGRVVVLNFWANYCLPCAKEIPFLNKIWRETQTDDIIFLAVTKDSPLVVQRFAQRQKEMFSFSVLPHAKELADVYDVNLVPTQIVINKKGEIVHRETGFGGNIDKLKQVVLEELKK</sequence>
<dbReference type="eggNOG" id="COG0526">
    <property type="taxonomic scope" value="Bacteria"/>
</dbReference>
<dbReference type="InterPro" id="IPR036249">
    <property type="entry name" value="Thioredoxin-like_sf"/>
</dbReference>
<dbReference type="PANTHER" id="PTHR42852">
    <property type="entry name" value="THIOL:DISULFIDE INTERCHANGE PROTEIN DSBE"/>
    <property type="match status" value="1"/>
</dbReference>
<dbReference type="KEGG" id="fli:Fleli_0906"/>
<evidence type="ECO:0000259" key="2">
    <source>
        <dbReference type="PROSITE" id="PS51352"/>
    </source>
</evidence>
<dbReference type="EMBL" id="CP003345">
    <property type="protein sequence ID" value="AFM03361.1"/>
    <property type="molecule type" value="Genomic_DNA"/>
</dbReference>
<dbReference type="RefSeq" id="WP_014796819.1">
    <property type="nucleotide sequence ID" value="NC_018018.1"/>
</dbReference>
<dbReference type="STRING" id="880071.Fleli_0906"/>
<dbReference type="SUPFAM" id="SSF52833">
    <property type="entry name" value="Thioredoxin-like"/>
    <property type="match status" value="1"/>
</dbReference>
<gene>
    <name evidence="3" type="ordered locus">Fleli_0906</name>
</gene>
<reference evidence="4" key="1">
    <citation type="submission" date="2012-06" db="EMBL/GenBank/DDBJ databases">
        <title>The complete genome of Flexibacter litoralis DSM 6794.</title>
        <authorList>
            <person name="Lucas S."/>
            <person name="Copeland A."/>
            <person name="Lapidus A."/>
            <person name="Glavina del Rio T."/>
            <person name="Dalin E."/>
            <person name="Tice H."/>
            <person name="Bruce D."/>
            <person name="Goodwin L."/>
            <person name="Pitluck S."/>
            <person name="Peters L."/>
            <person name="Ovchinnikova G."/>
            <person name="Lu M."/>
            <person name="Kyrpides N."/>
            <person name="Mavromatis K."/>
            <person name="Ivanova N."/>
            <person name="Brettin T."/>
            <person name="Detter J.C."/>
            <person name="Han C."/>
            <person name="Larimer F."/>
            <person name="Land M."/>
            <person name="Hauser L."/>
            <person name="Markowitz V."/>
            <person name="Cheng J.-F."/>
            <person name="Hugenholtz P."/>
            <person name="Woyke T."/>
            <person name="Wu D."/>
            <person name="Spring S."/>
            <person name="Lang E."/>
            <person name="Kopitz M."/>
            <person name="Brambilla E."/>
            <person name="Klenk H.-P."/>
            <person name="Eisen J.A."/>
        </authorList>
    </citation>
    <scope>NUCLEOTIDE SEQUENCE [LARGE SCALE GENOMIC DNA]</scope>
    <source>
        <strain evidence="4">ATCC 23117 / DSM 6794 / NBRC 15988 / NCIMB 1366 / Sio-4</strain>
    </source>
</reference>
<dbReference type="InterPro" id="IPR000866">
    <property type="entry name" value="AhpC/TSA"/>
</dbReference>
<organism evidence="3 4">
    <name type="scientific">Bernardetia litoralis (strain ATCC 23117 / DSM 6794 / NBRC 15988 / NCIMB 1366 / Fx l1 / Sio-4)</name>
    <name type="common">Flexibacter litoralis</name>
    <dbReference type="NCBI Taxonomy" id="880071"/>
    <lineage>
        <taxon>Bacteria</taxon>
        <taxon>Pseudomonadati</taxon>
        <taxon>Bacteroidota</taxon>
        <taxon>Cytophagia</taxon>
        <taxon>Cytophagales</taxon>
        <taxon>Bernardetiaceae</taxon>
        <taxon>Bernardetia</taxon>
    </lineage>
</organism>